<dbReference type="Pfam" id="PF03171">
    <property type="entry name" value="2OG-FeII_Oxy"/>
    <property type="match status" value="1"/>
</dbReference>
<organism evidence="2 3">
    <name type="scientific">Paramarasmius palmivorus</name>
    <dbReference type="NCBI Taxonomy" id="297713"/>
    <lineage>
        <taxon>Eukaryota</taxon>
        <taxon>Fungi</taxon>
        <taxon>Dikarya</taxon>
        <taxon>Basidiomycota</taxon>
        <taxon>Agaricomycotina</taxon>
        <taxon>Agaricomycetes</taxon>
        <taxon>Agaricomycetidae</taxon>
        <taxon>Agaricales</taxon>
        <taxon>Marasmiineae</taxon>
        <taxon>Marasmiaceae</taxon>
        <taxon>Paramarasmius</taxon>
    </lineage>
</organism>
<evidence type="ECO:0000313" key="3">
    <source>
        <dbReference type="Proteomes" id="UP001383192"/>
    </source>
</evidence>
<dbReference type="SUPFAM" id="SSF51197">
    <property type="entry name" value="Clavaminate synthase-like"/>
    <property type="match status" value="1"/>
</dbReference>
<dbReference type="Gene3D" id="2.60.120.330">
    <property type="entry name" value="B-lactam Antibiotic, Isopenicillin N Synthase, Chain"/>
    <property type="match status" value="1"/>
</dbReference>
<proteinExistence type="predicted"/>
<dbReference type="InterPro" id="IPR044861">
    <property type="entry name" value="IPNS-like_FE2OG_OXY"/>
</dbReference>
<dbReference type="EMBL" id="JAYKXP010000011">
    <property type="protein sequence ID" value="KAK7053088.1"/>
    <property type="molecule type" value="Genomic_DNA"/>
</dbReference>
<dbReference type="InterPro" id="IPR027443">
    <property type="entry name" value="IPNS-like_sf"/>
</dbReference>
<feature type="domain" description="Isopenicillin N synthase-like Fe(2+) 2OG dioxygenase" evidence="1">
    <location>
        <begin position="244"/>
        <end position="312"/>
    </location>
</feature>
<reference evidence="2 3" key="1">
    <citation type="submission" date="2024-01" db="EMBL/GenBank/DDBJ databases">
        <title>A draft genome for a cacao thread blight-causing isolate of Paramarasmius palmivorus.</title>
        <authorList>
            <person name="Baruah I.K."/>
            <person name="Bukari Y."/>
            <person name="Amoako-Attah I."/>
            <person name="Meinhardt L.W."/>
            <person name="Bailey B.A."/>
            <person name="Cohen S.P."/>
        </authorList>
    </citation>
    <scope>NUCLEOTIDE SEQUENCE [LARGE SCALE GENOMIC DNA]</scope>
    <source>
        <strain evidence="2 3">GH-12</strain>
    </source>
</reference>
<comment type="caution">
    <text evidence="2">The sequence shown here is derived from an EMBL/GenBank/DDBJ whole genome shotgun (WGS) entry which is preliminary data.</text>
</comment>
<dbReference type="InterPro" id="IPR050231">
    <property type="entry name" value="Iron_ascorbate_oxido_reductase"/>
</dbReference>
<dbReference type="PANTHER" id="PTHR47990">
    <property type="entry name" value="2-OXOGLUTARATE (2OG) AND FE(II)-DEPENDENT OXYGENASE SUPERFAMILY PROTEIN-RELATED"/>
    <property type="match status" value="1"/>
</dbReference>
<gene>
    <name evidence="2" type="ORF">VNI00_004409</name>
</gene>
<dbReference type="AlphaFoldDB" id="A0AAW0DP43"/>
<sequence length="406" mass="46101">MSESLPEILHYIPAQPTKESLDYADLPVIDLAKAKGSQDDLLKLADETERIFDIANIPFTRVPEEEKLLYDAKSHESGSFQGYKLREYWIPSTLREASEIRSSRTTACYHMFNSESQTHVELLLVNRNVTRRAHPEAIRPLIPEIDAFARHNHFNVALPILRLLAIGLELPENTFADMHDFSATGESFGPLISLTFSHIVRLTTAISPVHEIVRLPTLFSGVLLVLIVPFSYPRLEEDEIKSKNVWFKGHTDFGSITLLYSQPVAALQILGLDGKWRWVKHIENAIIVNAGDAMESFSGGYYKATIHRVFQPPADQRGVTRLGAYYFNIPDDHVKLVPRTDSPLLQRLGIQRRFESDDKTPTMEEWRKSRTLAYGQNKGNLKVGEQQGEAKVDEEIINGIVVKHYK</sequence>
<keyword evidence="3" id="KW-1185">Reference proteome</keyword>
<dbReference type="Proteomes" id="UP001383192">
    <property type="component" value="Unassembled WGS sequence"/>
</dbReference>
<protein>
    <recommendedName>
        <fullName evidence="1">Isopenicillin N synthase-like Fe(2+) 2OG dioxygenase domain-containing protein</fullName>
    </recommendedName>
</protein>
<accession>A0AAW0DP43</accession>
<name>A0AAW0DP43_9AGAR</name>
<evidence type="ECO:0000259" key="1">
    <source>
        <dbReference type="Pfam" id="PF03171"/>
    </source>
</evidence>
<evidence type="ECO:0000313" key="2">
    <source>
        <dbReference type="EMBL" id="KAK7053088.1"/>
    </source>
</evidence>